<gene>
    <name evidence="2" type="ORF">MM415B00358_0043</name>
    <name evidence="1" type="ORF">TM448A04268_0010</name>
</gene>
<accession>A0A6H2A2Q0</accession>
<reference evidence="1" key="1">
    <citation type="submission" date="2020-03" db="EMBL/GenBank/DDBJ databases">
        <title>The deep terrestrial virosphere.</title>
        <authorList>
            <person name="Holmfeldt K."/>
            <person name="Nilsson E."/>
            <person name="Simone D."/>
            <person name="Lopez-Fernandez M."/>
            <person name="Wu X."/>
            <person name="de Brujin I."/>
            <person name="Lundin D."/>
            <person name="Andersson A."/>
            <person name="Bertilsson S."/>
            <person name="Dopson M."/>
        </authorList>
    </citation>
    <scope>NUCLEOTIDE SEQUENCE</scope>
    <source>
        <strain evidence="2">MM415B00358</strain>
        <strain evidence="1">TM448A04268</strain>
    </source>
</reference>
<proteinExistence type="predicted"/>
<name>A0A6H2A2Q0_9ZZZZ</name>
<evidence type="ECO:0000313" key="1">
    <source>
        <dbReference type="EMBL" id="QJA54009.1"/>
    </source>
</evidence>
<dbReference type="AlphaFoldDB" id="A0A6H2A2Q0"/>
<sequence>MIKVLIRWIRDLPDNIKWFVQRGKRGWADCDVWGMDYYLVKVIHPMLRRLRKIAHGHPCGLDTPGEWDKILDEMIEGFEAAKRVCDDDYLDKVQPGWFDPKARLEGNYKTIKKESILECARLSHADQKLFEQRMELFTKWFFNLWD</sequence>
<dbReference type="EMBL" id="MT144469">
    <property type="protein sequence ID" value="QJA54009.1"/>
    <property type="molecule type" value="Genomic_DNA"/>
</dbReference>
<organism evidence="1">
    <name type="scientific">viral metagenome</name>
    <dbReference type="NCBI Taxonomy" id="1070528"/>
    <lineage>
        <taxon>unclassified sequences</taxon>
        <taxon>metagenomes</taxon>
        <taxon>organismal metagenomes</taxon>
    </lineage>
</organism>
<protein>
    <submittedName>
        <fullName evidence="1">Uncharacterized protein</fullName>
    </submittedName>
</protein>
<dbReference type="EMBL" id="MT141552">
    <property type="protein sequence ID" value="QJA66281.1"/>
    <property type="molecule type" value="Genomic_DNA"/>
</dbReference>
<evidence type="ECO:0000313" key="2">
    <source>
        <dbReference type="EMBL" id="QJA66281.1"/>
    </source>
</evidence>